<organism evidence="1">
    <name type="scientific">Rhizophagus irregularis (strain DAOM 181602 / DAOM 197198 / MUCL 43194)</name>
    <name type="common">Arbuscular mycorrhizal fungus</name>
    <name type="synonym">Glomus intraradices</name>
    <dbReference type="NCBI Taxonomy" id="747089"/>
    <lineage>
        <taxon>Eukaryota</taxon>
        <taxon>Fungi</taxon>
        <taxon>Fungi incertae sedis</taxon>
        <taxon>Mucoromycota</taxon>
        <taxon>Glomeromycotina</taxon>
        <taxon>Glomeromycetes</taxon>
        <taxon>Glomerales</taxon>
        <taxon>Glomeraceae</taxon>
        <taxon>Rhizophagus</taxon>
    </lineage>
</organism>
<reference evidence="1" key="1">
    <citation type="submission" date="2013-07" db="EMBL/GenBank/DDBJ databases">
        <title>The genome of an arbuscular mycorrhizal fungus provides insights into the evolution of the oldest plant symbiosis.</title>
        <authorList>
            <consortium name="DOE Joint Genome Institute"/>
            <person name="Tisserant E."/>
            <person name="Malbreil M."/>
            <person name="Kuo A."/>
            <person name="Kohler A."/>
            <person name="Symeonidi A."/>
            <person name="Balestrini R."/>
            <person name="Charron P."/>
            <person name="Duensing N."/>
            <person name="Frei-dit-Frey N."/>
            <person name="Gianinazzi-Pearson V."/>
            <person name="Gilbert B."/>
            <person name="Handa Y."/>
            <person name="Hijri M."/>
            <person name="Kaul R."/>
            <person name="Kawaguchi M."/>
            <person name="Krajinski F."/>
            <person name="Lammers P."/>
            <person name="Lapierre D."/>
            <person name="Masclaux F.G."/>
            <person name="Murat C."/>
            <person name="Morin E."/>
            <person name="Ndikumana S."/>
            <person name="Pagni M."/>
            <person name="Petitpierre D."/>
            <person name="Requena N."/>
            <person name="Rosikiewicz P."/>
            <person name="Riley R."/>
            <person name="Saito K."/>
            <person name="San Clemente H."/>
            <person name="Shapiro H."/>
            <person name="van Tuinen D."/>
            <person name="Becard G."/>
            <person name="Bonfante P."/>
            <person name="Paszkowski U."/>
            <person name="Shachar-Hill Y."/>
            <person name="Young J.P."/>
            <person name="Sanders I.R."/>
            <person name="Henrissat B."/>
            <person name="Rensing S.A."/>
            <person name="Grigoriev I.V."/>
            <person name="Corradi N."/>
            <person name="Roux C."/>
            <person name="Martin F."/>
        </authorList>
    </citation>
    <scope>NUCLEOTIDE SEQUENCE</scope>
    <source>
        <strain evidence="1">DAOM 197198</strain>
    </source>
</reference>
<sequence length="226" mass="25944">MAVKKRAVIREEKQKKYKKFLEDLGFTIDEVEENVVYFKHDDLFYSVMFESVNDGFVGVRFAVAVEDIENKLGQLEAVNYIASTFKIMKCFYDDAGVVLSCEGFVASEEEFKRLVRFSVSSMSYAYDELCEKFPSARHAEPELASALMYFIPAVTLLASVLLGELEDWIAEHWSDYKDKSNVDQFLEECDRFLKNDAVDSDQKEEAPIGLKLPAKSSRRVNKRSTE</sequence>
<proteinExistence type="predicted"/>
<dbReference type="AlphaFoldDB" id="U9T9C1"/>
<gene>
    <name evidence="1" type="ORF">GLOINDRAFT_36527</name>
</gene>
<protein>
    <submittedName>
        <fullName evidence="1">Uncharacterized protein</fullName>
    </submittedName>
</protein>
<name>U9T9C1_RHIID</name>
<evidence type="ECO:0000313" key="1">
    <source>
        <dbReference type="EMBL" id="ESA04740.1"/>
    </source>
</evidence>
<dbReference type="HOGENOM" id="CLU_1225342_0_0_1"/>
<accession>U9T9C1</accession>
<dbReference type="EMBL" id="KI294074">
    <property type="protein sequence ID" value="ESA04740.1"/>
    <property type="molecule type" value="Genomic_DNA"/>
</dbReference>